<keyword evidence="3 7" id="KW-0812">Transmembrane</keyword>
<dbReference type="GO" id="GO:0022857">
    <property type="term" value="F:transmembrane transporter activity"/>
    <property type="evidence" value="ECO:0007669"/>
    <property type="project" value="InterPro"/>
</dbReference>
<evidence type="ECO:0000313" key="8">
    <source>
        <dbReference type="EMBL" id="GJJ14933.1"/>
    </source>
</evidence>
<evidence type="ECO:0008006" key="10">
    <source>
        <dbReference type="Google" id="ProtNLM"/>
    </source>
</evidence>
<feature type="region of interest" description="Disordered" evidence="6">
    <location>
        <begin position="1"/>
        <end position="38"/>
    </location>
</feature>
<sequence length="757" mass="81996">MASSSPSGRIFGSPKMNSQRLNIDILEPAPSNPSRSSRVWSSYPISALPKFHNMQRSRLPTNILSEERNSNVDSSSLHPERPPIPSALASSTPQGAYSTPLPVLPMIVLSIATVADRHGPKIVLFISLLGSAFTCTIFGTSQSLKEALVVRLLQGVFAGSMGVARSTIANITDGSNEGRAYAILGFAWGLGGVAGAIIGGTSRDGGPTSGTIRLPDDKENIEPIPEEDETIDSETRVEDDNASILSGGILRRLASTRVSRVFSKQDSSFHQQTPLPPSTDHVALAVGTSTVRPTGRMSFRSNRATGTAYGYGTSRARNPSDALSGRRSSMVSSLYRRKAPFGDLDTQHPTNLSSESPNFAQRLLMANERAVTNIADLWVAAAMNVDNEEVFLSDDEAENIDEEIDVGRMDSTPQQLHDLAETSDFQRSAETHRSTTLESGNTTKNDTPFRRSSFATLSSAKPIERAQTPIQSRFTHLPEALARGQLGRTLSKTFSTTSSQIPSIYANTGLRAPPGMLNEARIRSESERENNVPITETLRQRQLSAQQSPSAFKQLPFMIIMQYGLLALHSTTHDQVFLSYLVSKYDVGGLGLLAENFAQLIAVMSLAQIVYQFYLYPNIGPPRGRFSHLSMFRVGALLFIPAYLSVPIYRSFTNANGDGNFFVMTMLILSTSIRFCGSTFGYTAIAILLNYVSPPHIIGLANGLAQSIVSFARFAGPILGGYLWSLSVQDNPGGYPLGFFLCAGICAAAIVLSFLIR</sequence>
<reference evidence="8" key="1">
    <citation type="submission" date="2021-10" db="EMBL/GenBank/DDBJ databases">
        <title>De novo Genome Assembly of Clathrus columnatus (Basidiomycota, Fungi) Using Illumina and Nanopore Sequence Data.</title>
        <authorList>
            <person name="Ogiso-Tanaka E."/>
            <person name="Itagaki H."/>
            <person name="Hosoya T."/>
            <person name="Hosaka K."/>
        </authorList>
    </citation>
    <scope>NUCLEOTIDE SEQUENCE</scope>
    <source>
        <strain evidence="8">MO-923</strain>
    </source>
</reference>
<organism evidence="8 9">
    <name type="scientific">Clathrus columnatus</name>
    <dbReference type="NCBI Taxonomy" id="1419009"/>
    <lineage>
        <taxon>Eukaryota</taxon>
        <taxon>Fungi</taxon>
        <taxon>Dikarya</taxon>
        <taxon>Basidiomycota</taxon>
        <taxon>Agaricomycotina</taxon>
        <taxon>Agaricomycetes</taxon>
        <taxon>Phallomycetidae</taxon>
        <taxon>Phallales</taxon>
        <taxon>Clathraceae</taxon>
        <taxon>Clathrus</taxon>
    </lineage>
</organism>
<feature type="region of interest" description="Disordered" evidence="6">
    <location>
        <begin position="293"/>
        <end position="325"/>
    </location>
</feature>
<feature type="transmembrane region" description="Helical" evidence="7">
    <location>
        <begin position="597"/>
        <end position="617"/>
    </location>
</feature>
<dbReference type="AlphaFoldDB" id="A0AAV5APG4"/>
<feature type="region of interest" description="Disordered" evidence="6">
    <location>
        <begin position="422"/>
        <end position="450"/>
    </location>
</feature>
<proteinExistence type="predicted"/>
<keyword evidence="5 7" id="KW-0472">Membrane</keyword>
<protein>
    <recommendedName>
        <fullName evidence="10">Major facilitator superfamily (MFS) profile domain-containing protein</fullName>
    </recommendedName>
</protein>
<feature type="compositionally biased region" description="Polar residues" evidence="6">
    <location>
        <begin position="436"/>
        <end position="446"/>
    </location>
</feature>
<evidence type="ECO:0000256" key="5">
    <source>
        <dbReference type="ARBA" id="ARBA00023136"/>
    </source>
</evidence>
<dbReference type="GO" id="GO:0016020">
    <property type="term" value="C:membrane"/>
    <property type="evidence" value="ECO:0007669"/>
    <property type="project" value="UniProtKB-SubCell"/>
</dbReference>
<dbReference type="Pfam" id="PF07690">
    <property type="entry name" value="MFS_1"/>
    <property type="match status" value="1"/>
</dbReference>
<feature type="region of interest" description="Disordered" evidence="6">
    <location>
        <begin position="63"/>
        <end position="91"/>
    </location>
</feature>
<dbReference type="SUPFAM" id="SSF103473">
    <property type="entry name" value="MFS general substrate transporter"/>
    <property type="match status" value="2"/>
</dbReference>
<keyword evidence="9" id="KW-1185">Reference proteome</keyword>
<evidence type="ECO:0000256" key="4">
    <source>
        <dbReference type="ARBA" id="ARBA00022989"/>
    </source>
</evidence>
<dbReference type="PANTHER" id="PTHR23504:SF17">
    <property type="entry name" value="MAJOR FACILITATOR SUPERFAMILY (MFS) PROFILE DOMAIN-CONTAINING PROTEIN"/>
    <property type="match status" value="1"/>
</dbReference>
<name>A0AAV5APG4_9AGAM</name>
<dbReference type="PANTHER" id="PTHR23504">
    <property type="entry name" value="MAJOR FACILITATOR SUPERFAMILY DOMAIN-CONTAINING PROTEIN 10"/>
    <property type="match status" value="1"/>
</dbReference>
<feature type="transmembrane region" description="Helical" evidence="7">
    <location>
        <begin position="737"/>
        <end position="756"/>
    </location>
</feature>
<accession>A0AAV5APG4</accession>
<evidence type="ECO:0000256" key="1">
    <source>
        <dbReference type="ARBA" id="ARBA00004141"/>
    </source>
</evidence>
<feature type="transmembrane region" description="Helical" evidence="7">
    <location>
        <begin position="629"/>
        <end position="649"/>
    </location>
</feature>
<evidence type="ECO:0000313" key="9">
    <source>
        <dbReference type="Proteomes" id="UP001050691"/>
    </source>
</evidence>
<feature type="transmembrane region" description="Helical" evidence="7">
    <location>
        <begin position="661"/>
        <end position="692"/>
    </location>
</feature>
<keyword evidence="4 7" id="KW-1133">Transmembrane helix</keyword>
<dbReference type="EMBL" id="BPWL01000010">
    <property type="protein sequence ID" value="GJJ14933.1"/>
    <property type="molecule type" value="Genomic_DNA"/>
</dbReference>
<evidence type="ECO:0000256" key="7">
    <source>
        <dbReference type="SAM" id="Phobius"/>
    </source>
</evidence>
<feature type="transmembrane region" description="Helical" evidence="7">
    <location>
        <begin position="704"/>
        <end position="725"/>
    </location>
</feature>
<comment type="caution">
    <text evidence="8">The sequence shown here is derived from an EMBL/GenBank/DDBJ whole genome shotgun (WGS) entry which is preliminary data.</text>
</comment>
<evidence type="ECO:0000256" key="2">
    <source>
        <dbReference type="ARBA" id="ARBA00022448"/>
    </source>
</evidence>
<dbReference type="InterPro" id="IPR011701">
    <property type="entry name" value="MFS"/>
</dbReference>
<feature type="region of interest" description="Disordered" evidence="6">
    <location>
        <begin position="201"/>
        <end position="220"/>
    </location>
</feature>
<keyword evidence="2" id="KW-0813">Transport</keyword>
<dbReference type="Gene3D" id="1.20.1250.20">
    <property type="entry name" value="MFS general substrate transporter like domains"/>
    <property type="match status" value="2"/>
</dbReference>
<evidence type="ECO:0000256" key="6">
    <source>
        <dbReference type="SAM" id="MobiDB-lite"/>
    </source>
</evidence>
<gene>
    <name evidence="8" type="ORF">Clacol_009203</name>
</gene>
<dbReference type="Proteomes" id="UP001050691">
    <property type="component" value="Unassembled WGS sequence"/>
</dbReference>
<evidence type="ECO:0000256" key="3">
    <source>
        <dbReference type="ARBA" id="ARBA00022692"/>
    </source>
</evidence>
<dbReference type="InterPro" id="IPR036259">
    <property type="entry name" value="MFS_trans_sf"/>
</dbReference>
<comment type="subcellular location">
    <subcellularLocation>
        <location evidence="1">Membrane</location>
        <topology evidence="1">Multi-pass membrane protein</topology>
    </subcellularLocation>
</comment>